<organism evidence="2 3">
    <name type="scientific">Limosilactobacillus coleohominis 101-4-CHN</name>
    <dbReference type="NCBI Taxonomy" id="575594"/>
    <lineage>
        <taxon>Bacteria</taxon>
        <taxon>Bacillati</taxon>
        <taxon>Bacillota</taxon>
        <taxon>Bacilli</taxon>
        <taxon>Lactobacillales</taxon>
        <taxon>Lactobacillaceae</taxon>
        <taxon>Limosilactobacillus</taxon>
    </lineage>
</organism>
<evidence type="ECO:0000313" key="3">
    <source>
        <dbReference type="Proteomes" id="UP000003987"/>
    </source>
</evidence>
<feature type="domain" description="Type ISP restriction-modification enzyme LLaBIII C-terminal specificity" evidence="1">
    <location>
        <begin position="3"/>
        <end position="45"/>
    </location>
</feature>
<dbReference type="EMBL" id="GG698812">
    <property type="protein sequence ID" value="EEU29553.1"/>
    <property type="molecule type" value="Genomic_DNA"/>
</dbReference>
<dbReference type="RefSeq" id="WP_006917596.1">
    <property type="nucleotide sequence ID" value="NZ_GG698812.1"/>
</dbReference>
<gene>
    <name evidence="2" type="ORF">HMPREF0501_01651</name>
</gene>
<dbReference type="HOGENOM" id="CLU_3008545_0_0_9"/>
<protein>
    <recommendedName>
        <fullName evidence="1">Type ISP restriction-modification enzyme LLaBIII C-terminal specificity domain-containing protein</fullName>
    </recommendedName>
</protein>
<proteinExistence type="predicted"/>
<reference evidence="2 3" key="1">
    <citation type="submission" date="2009-06" db="EMBL/GenBank/DDBJ databases">
        <title>The Genome Sequence of Lactobacillus coleohominis strain 101-4-CHN.</title>
        <authorList>
            <consortium name="The Broad Institute Genome Sequencing Platform"/>
            <person name="Ward D."/>
            <person name="Young S.K."/>
            <person name="Zeng Q."/>
            <person name="Koehrsen M."/>
            <person name="Alvarado L."/>
            <person name="Berlin A."/>
            <person name="Borenstein D."/>
            <person name="Chen Z."/>
            <person name="Engels R."/>
            <person name="Freedman E."/>
            <person name="Gellesch M."/>
            <person name="Goldberg J."/>
            <person name="Griggs A."/>
            <person name="Gujja S."/>
            <person name="Heiman D."/>
            <person name="Hepburn T."/>
            <person name="Howarth C."/>
            <person name="Jen D."/>
            <person name="Larson L."/>
            <person name="Lewis B."/>
            <person name="Mehta T."/>
            <person name="Park D."/>
            <person name="Pearson M."/>
            <person name="Roberts A."/>
            <person name="Saif S."/>
            <person name="Shea T."/>
            <person name="Shenoy N."/>
            <person name="Sisk P."/>
            <person name="Stolte C."/>
            <person name="Sykes S."/>
            <person name="Walk T."/>
            <person name="White J."/>
            <person name="Yandava C."/>
            <person name="Liu Y."/>
            <person name="Xu Q."/>
            <person name="Lander E."/>
            <person name="Nusbaum C."/>
            <person name="Galagan J."/>
            <person name="Birren B."/>
        </authorList>
    </citation>
    <scope>NUCLEOTIDE SEQUENCE [LARGE SCALE GENOMIC DNA]</scope>
    <source>
        <strain evidence="2 3">101-4-CHN</strain>
    </source>
</reference>
<name>C7XY16_9LACO</name>
<dbReference type="Pfam" id="PF18135">
    <property type="entry name" value="Type_ISP_C"/>
    <property type="match status" value="1"/>
</dbReference>
<evidence type="ECO:0000259" key="1">
    <source>
        <dbReference type="Pfam" id="PF18135"/>
    </source>
</evidence>
<sequence length="56" mass="6468">MLNADDTFAYIYALLSSSNYQQRCANDLRKDLARIPIVKGADKYVVIVQQLFLMIR</sequence>
<dbReference type="AlphaFoldDB" id="C7XY16"/>
<evidence type="ECO:0000313" key="2">
    <source>
        <dbReference type="EMBL" id="EEU29553.1"/>
    </source>
</evidence>
<dbReference type="Proteomes" id="UP000003987">
    <property type="component" value="Unassembled WGS sequence"/>
</dbReference>
<dbReference type="InterPro" id="IPR041635">
    <property type="entry name" value="Type_ISP_LLaBIII_C"/>
</dbReference>
<accession>C7XY16</accession>
<keyword evidence="3" id="KW-1185">Reference proteome</keyword>